<evidence type="ECO:0000259" key="12">
    <source>
        <dbReference type="PROSITE" id="PS51898"/>
    </source>
</evidence>
<feature type="active site" evidence="11">
    <location>
        <position position="280"/>
    </location>
</feature>
<evidence type="ECO:0000256" key="5">
    <source>
        <dbReference type="ARBA" id="ARBA00022618"/>
    </source>
</evidence>
<comment type="function">
    <text evidence="11">Site-specific tyrosine recombinase, which acts by catalyzing the cutting and rejoining of the recombining DNA molecules. The XerC-XerD complex is essential to convert dimers of the bacterial chromosome into monomers to permit their segregation at cell division. It also contributes to the segregational stability of plasmids.</text>
</comment>
<evidence type="ECO:0000256" key="4">
    <source>
        <dbReference type="ARBA" id="ARBA00022490"/>
    </source>
</evidence>
<feature type="domain" description="Tyr recombinase" evidence="12">
    <location>
        <begin position="122"/>
        <end position="302"/>
    </location>
</feature>
<evidence type="ECO:0000256" key="8">
    <source>
        <dbReference type="ARBA" id="ARBA00023125"/>
    </source>
</evidence>
<comment type="subunit">
    <text evidence="11">Forms a cyclic heterotetrameric complex composed of two molecules of XerC and two molecules of XerD.</text>
</comment>
<keyword evidence="6 11" id="KW-0159">Chromosome partition</keyword>
<keyword evidence="15" id="KW-1185">Reference proteome</keyword>
<comment type="subcellular location">
    <subcellularLocation>
        <location evidence="1 11">Cytoplasm</location>
    </subcellularLocation>
</comment>
<dbReference type="PROSITE" id="PS51900">
    <property type="entry name" value="CB"/>
    <property type="match status" value="1"/>
</dbReference>
<dbReference type="NCBIfam" id="NF001399">
    <property type="entry name" value="PRK00283.1"/>
    <property type="match status" value="1"/>
</dbReference>
<dbReference type="InterPro" id="IPR002104">
    <property type="entry name" value="Integrase_catalytic"/>
</dbReference>
<dbReference type="Pfam" id="PF02899">
    <property type="entry name" value="Phage_int_SAM_1"/>
    <property type="match status" value="1"/>
</dbReference>
<feature type="active site" evidence="11">
    <location>
        <position position="254"/>
    </location>
</feature>
<dbReference type="Pfam" id="PF00589">
    <property type="entry name" value="Phage_integrase"/>
    <property type="match status" value="1"/>
</dbReference>
<accession>A0ABQ3B8P9</accession>
<dbReference type="RefSeq" id="WP_189578074.1">
    <property type="nucleotide sequence ID" value="NZ_BMXV01000009.1"/>
</dbReference>
<sequence length="326" mass="36557">MSRNESGNEALPDSLTGALSDFLHYLSAERRHSPHTSQGYQRDLIRLMHWAMRQSPPVDQWEKLTVADVRRYAATLNRDGLSGRSIARALSAIRRFYDYLIREYRVRTNPALDVRAPKSGRRLPVAADADQLGHLLDARPEDPLEVRDLAIFELFYSSGLRLSEMTGLDLRHLDLAGGEVRVLGKGNRERVLPVGRKAAGALRQWLALRPALAGAGETALFVSQRGQRLSARSVQQRLSRWGQHRGADQHLHPHLLRHSFASHLLESSGDLRAVQELLGHADIATTQVYTHLDFQHLARVYDAAHPRAKRRKAMVSGQGHVDGDSL</sequence>
<dbReference type="PANTHER" id="PTHR30349">
    <property type="entry name" value="PHAGE INTEGRASE-RELATED"/>
    <property type="match status" value="1"/>
</dbReference>
<dbReference type="InterPro" id="IPR023009">
    <property type="entry name" value="Tyrosine_recombinase_XerC/XerD"/>
</dbReference>
<evidence type="ECO:0000256" key="10">
    <source>
        <dbReference type="ARBA" id="ARBA00023306"/>
    </source>
</evidence>
<dbReference type="InterPro" id="IPR004107">
    <property type="entry name" value="Integrase_SAM-like_N"/>
</dbReference>
<dbReference type="Proteomes" id="UP000601597">
    <property type="component" value="Unassembled WGS sequence"/>
</dbReference>
<dbReference type="NCBIfam" id="TIGR02224">
    <property type="entry name" value="recomb_XerC"/>
    <property type="match status" value="1"/>
</dbReference>
<dbReference type="InterPro" id="IPR050090">
    <property type="entry name" value="Tyrosine_recombinase_XerCD"/>
</dbReference>
<comment type="caution">
    <text evidence="14">The sequence shown here is derived from an EMBL/GenBank/DDBJ whole genome shotgun (WGS) entry which is preliminary data.</text>
</comment>
<name>A0ABQ3B8P9_9GAMM</name>
<evidence type="ECO:0000256" key="6">
    <source>
        <dbReference type="ARBA" id="ARBA00022829"/>
    </source>
</evidence>
<organism evidence="14 15">
    <name type="scientific">Marinobacter zhanjiangensis</name>
    <dbReference type="NCBI Taxonomy" id="578215"/>
    <lineage>
        <taxon>Bacteria</taxon>
        <taxon>Pseudomonadati</taxon>
        <taxon>Pseudomonadota</taxon>
        <taxon>Gammaproteobacteria</taxon>
        <taxon>Pseudomonadales</taxon>
        <taxon>Marinobacteraceae</taxon>
        <taxon>Marinobacter</taxon>
    </lineage>
</organism>
<evidence type="ECO:0000256" key="1">
    <source>
        <dbReference type="ARBA" id="ARBA00004496"/>
    </source>
</evidence>
<evidence type="ECO:0000256" key="7">
    <source>
        <dbReference type="ARBA" id="ARBA00022908"/>
    </source>
</evidence>
<protein>
    <recommendedName>
        <fullName evidence="3 11">Tyrosine recombinase XerC</fullName>
    </recommendedName>
</protein>
<proteinExistence type="inferred from homology"/>
<keyword evidence="5 11" id="KW-0132">Cell division</keyword>
<reference evidence="15" key="1">
    <citation type="journal article" date="2019" name="Int. J. Syst. Evol. Microbiol.">
        <title>The Global Catalogue of Microorganisms (GCM) 10K type strain sequencing project: providing services to taxonomists for standard genome sequencing and annotation.</title>
        <authorList>
            <consortium name="The Broad Institute Genomics Platform"/>
            <consortium name="The Broad Institute Genome Sequencing Center for Infectious Disease"/>
            <person name="Wu L."/>
            <person name="Ma J."/>
        </authorList>
    </citation>
    <scope>NUCLEOTIDE SEQUENCE [LARGE SCALE GENOMIC DNA]</scope>
    <source>
        <strain evidence="15">KCTC 22280</strain>
    </source>
</reference>
<dbReference type="PROSITE" id="PS51898">
    <property type="entry name" value="TYR_RECOMBINASE"/>
    <property type="match status" value="1"/>
</dbReference>
<dbReference type="PANTHER" id="PTHR30349:SF81">
    <property type="entry name" value="TYROSINE RECOMBINASE XERC"/>
    <property type="match status" value="1"/>
</dbReference>
<evidence type="ECO:0000259" key="13">
    <source>
        <dbReference type="PROSITE" id="PS51900"/>
    </source>
</evidence>
<dbReference type="InterPro" id="IPR044068">
    <property type="entry name" value="CB"/>
</dbReference>
<keyword evidence="7 11" id="KW-0229">DNA integration</keyword>
<feature type="domain" description="Core-binding (CB)" evidence="13">
    <location>
        <begin position="13"/>
        <end position="101"/>
    </location>
</feature>
<keyword evidence="9 11" id="KW-0233">DNA recombination</keyword>
<dbReference type="InterPro" id="IPR011010">
    <property type="entry name" value="DNA_brk_join_enz"/>
</dbReference>
<feature type="active site" evidence="11">
    <location>
        <position position="185"/>
    </location>
</feature>
<dbReference type="InterPro" id="IPR013762">
    <property type="entry name" value="Integrase-like_cat_sf"/>
</dbReference>
<evidence type="ECO:0000256" key="2">
    <source>
        <dbReference type="ARBA" id="ARBA00006657"/>
    </source>
</evidence>
<evidence type="ECO:0000256" key="11">
    <source>
        <dbReference type="HAMAP-Rule" id="MF_01808"/>
    </source>
</evidence>
<keyword evidence="10 11" id="KW-0131">Cell cycle</keyword>
<keyword evidence="8 11" id="KW-0238">DNA-binding</keyword>
<keyword evidence="4 11" id="KW-0963">Cytoplasm</keyword>
<feature type="active site" evidence="11">
    <location>
        <position position="161"/>
    </location>
</feature>
<dbReference type="Gene3D" id="1.10.150.130">
    <property type="match status" value="1"/>
</dbReference>
<dbReference type="Gene3D" id="1.10.443.10">
    <property type="entry name" value="Intergrase catalytic core"/>
    <property type="match status" value="1"/>
</dbReference>
<dbReference type="HAMAP" id="MF_01808">
    <property type="entry name" value="Recomb_XerC_XerD"/>
    <property type="match status" value="1"/>
</dbReference>
<evidence type="ECO:0000256" key="9">
    <source>
        <dbReference type="ARBA" id="ARBA00023172"/>
    </source>
</evidence>
<comment type="similarity">
    <text evidence="2 11">Belongs to the 'phage' integrase family. XerC subfamily.</text>
</comment>
<feature type="active site" description="O-(3'-phospho-DNA)-tyrosine intermediate" evidence="11">
    <location>
        <position position="289"/>
    </location>
</feature>
<dbReference type="SUPFAM" id="SSF56349">
    <property type="entry name" value="DNA breaking-rejoining enzymes"/>
    <property type="match status" value="1"/>
</dbReference>
<feature type="active site" evidence="11">
    <location>
        <position position="257"/>
    </location>
</feature>
<evidence type="ECO:0000256" key="3">
    <source>
        <dbReference type="ARBA" id="ARBA00015804"/>
    </source>
</evidence>
<dbReference type="CDD" id="cd00798">
    <property type="entry name" value="INT_XerDC_C"/>
    <property type="match status" value="1"/>
</dbReference>
<evidence type="ECO:0000313" key="14">
    <source>
        <dbReference type="EMBL" id="GGY84111.1"/>
    </source>
</evidence>
<gene>
    <name evidence="11 14" type="primary">xerC</name>
    <name evidence="14" type="ORF">GCM10007071_34290</name>
</gene>
<dbReference type="EMBL" id="BMXV01000009">
    <property type="protein sequence ID" value="GGY84111.1"/>
    <property type="molecule type" value="Genomic_DNA"/>
</dbReference>
<dbReference type="InterPro" id="IPR011931">
    <property type="entry name" value="Recomb_XerC"/>
</dbReference>
<dbReference type="InterPro" id="IPR010998">
    <property type="entry name" value="Integrase_recombinase_N"/>
</dbReference>
<evidence type="ECO:0000313" key="15">
    <source>
        <dbReference type="Proteomes" id="UP000601597"/>
    </source>
</evidence>